<evidence type="ECO:0000256" key="7">
    <source>
        <dbReference type="SAM" id="MobiDB-lite"/>
    </source>
</evidence>
<evidence type="ECO:0000256" key="5">
    <source>
        <dbReference type="ARBA" id="ARBA00023136"/>
    </source>
</evidence>
<dbReference type="PANTHER" id="PTHR48085">
    <property type="entry name" value="CADMIUM/ZINC-TRANSPORTING ATPASE HMA2-RELATED"/>
    <property type="match status" value="1"/>
</dbReference>
<keyword evidence="6" id="KW-0479">Metal-binding</keyword>
<feature type="transmembrane region" description="Helical" evidence="6">
    <location>
        <begin position="94"/>
        <end position="119"/>
    </location>
</feature>
<dbReference type="PRINTS" id="PR00119">
    <property type="entry name" value="CATATPASE"/>
</dbReference>
<evidence type="ECO:0000256" key="3">
    <source>
        <dbReference type="ARBA" id="ARBA00022692"/>
    </source>
</evidence>
<keyword evidence="4 6" id="KW-1133">Transmembrane helix</keyword>
<dbReference type="InterPro" id="IPR023299">
    <property type="entry name" value="ATPase_P-typ_cyto_dom_N"/>
</dbReference>
<feature type="domain" description="P-type ATPase A" evidence="8">
    <location>
        <begin position="144"/>
        <end position="243"/>
    </location>
</feature>
<dbReference type="NCBIfam" id="TIGR01525">
    <property type="entry name" value="ATPase-IB_hvy"/>
    <property type="match status" value="1"/>
</dbReference>
<protein>
    <submittedName>
        <fullName evidence="9">Cadmium-translocating P-type ATPase</fullName>
    </submittedName>
</protein>
<keyword evidence="6" id="KW-0067">ATP-binding</keyword>
<keyword evidence="10" id="KW-1185">Reference proteome</keyword>
<feature type="transmembrane region" description="Helical" evidence="6">
    <location>
        <begin position="37"/>
        <end position="57"/>
    </location>
</feature>
<dbReference type="GO" id="GO:0016887">
    <property type="term" value="F:ATP hydrolysis activity"/>
    <property type="evidence" value="ECO:0007669"/>
    <property type="project" value="InterPro"/>
</dbReference>
<evidence type="ECO:0000256" key="1">
    <source>
        <dbReference type="ARBA" id="ARBA00004651"/>
    </source>
</evidence>
<feature type="region of interest" description="Disordered" evidence="7">
    <location>
        <begin position="1"/>
        <end position="23"/>
    </location>
</feature>
<comment type="caution">
    <text evidence="9">The sequence shown here is derived from an EMBL/GenBank/DDBJ whole genome shotgun (WGS) entry which is preliminary data.</text>
</comment>
<feature type="transmembrane region" description="Helical" evidence="6">
    <location>
        <begin position="260"/>
        <end position="279"/>
    </location>
</feature>
<dbReference type="RefSeq" id="WP_176636174.1">
    <property type="nucleotide sequence ID" value="NZ_JAAMFM010000032.1"/>
</dbReference>
<organism evidence="9 10">
    <name type="scientific">Arthrobacter wenxiniae</name>
    <dbReference type="NCBI Taxonomy" id="2713570"/>
    <lineage>
        <taxon>Bacteria</taxon>
        <taxon>Bacillati</taxon>
        <taxon>Actinomycetota</taxon>
        <taxon>Actinomycetes</taxon>
        <taxon>Micrococcales</taxon>
        <taxon>Micrococcaceae</taxon>
        <taxon>Arthrobacter</taxon>
    </lineage>
</organism>
<dbReference type="InterPro" id="IPR027256">
    <property type="entry name" value="P-typ_ATPase_IB"/>
</dbReference>
<dbReference type="Pfam" id="PF00702">
    <property type="entry name" value="Hydrolase"/>
    <property type="match status" value="1"/>
</dbReference>
<dbReference type="PRINTS" id="PR00120">
    <property type="entry name" value="HATPASE"/>
</dbReference>
<evidence type="ECO:0000313" key="10">
    <source>
        <dbReference type="Proteomes" id="UP000543556"/>
    </source>
</evidence>
<proteinExistence type="inferred from homology"/>
<keyword evidence="6" id="KW-0547">Nucleotide-binding</keyword>
<feature type="transmembrane region" description="Helical" evidence="6">
    <location>
        <begin position="285"/>
        <end position="306"/>
    </location>
</feature>
<dbReference type="PROSITE" id="PS00154">
    <property type="entry name" value="ATPASE_E1_E2"/>
    <property type="match status" value="1"/>
</dbReference>
<reference evidence="9 10" key="1">
    <citation type="submission" date="2020-02" db="EMBL/GenBank/DDBJ databases">
        <title>Genome sequence of strain AETb3-4.</title>
        <authorList>
            <person name="Gao J."/>
            <person name="Zhang X."/>
        </authorList>
    </citation>
    <scope>NUCLEOTIDE SEQUENCE [LARGE SCALE GENOMIC DNA]</scope>
    <source>
        <strain evidence="9 10">AETb3-4</strain>
    </source>
</reference>
<gene>
    <name evidence="9" type="primary">cadA</name>
    <name evidence="9" type="ORF">G6034_16360</name>
</gene>
<accession>A0A7Y7IJU7</accession>
<dbReference type="InterPro" id="IPR018303">
    <property type="entry name" value="ATPase_P-typ_P_site"/>
</dbReference>
<dbReference type="InterPro" id="IPR059000">
    <property type="entry name" value="ATPase_P-type_domA"/>
</dbReference>
<dbReference type="InterPro" id="IPR001757">
    <property type="entry name" value="P_typ_ATPase"/>
</dbReference>
<evidence type="ECO:0000256" key="4">
    <source>
        <dbReference type="ARBA" id="ARBA00022989"/>
    </source>
</evidence>
<dbReference type="SUPFAM" id="SSF56784">
    <property type="entry name" value="HAD-like"/>
    <property type="match status" value="1"/>
</dbReference>
<dbReference type="InterPro" id="IPR023298">
    <property type="entry name" value="ATPase_P-typ_TM_dom_sf"/>
</dbReference>
<evidence type="ECO:0000256" key="2">
    <source>
        <dbReference type="ARBA" id="ARBA00006024"/>
    </source>
</evidence>
<dbReference type="Proteomes" id="UP000543556">
    <property type="component" value="Unassembled WGS sequence"/>
</dbReference>
<dbReference type="InterPro" id="IPR008250">
    <property type="entry name" value="ATPase_P-typ_transduc_dom_A_sf"/>
</dbReference>
<dbReference type="GO" id="GO:0005524">
    <property type="term" value="F:ATP binding"/>
    <property type="evidence" value="ECO:0007669"/>
    <property type="project" value="UniProtKB-UniRule"/>
</dbReference>
<keyword evidence="6" id="KW-1003">Cell membrane</keyword>
<dbReference type="InterPro" id="IPR036412">
    <property type="entry name" value="HAD-like_sf"/>
</dbReference>
<feature type="transmembrane region" description="Helical" evidence="6">
    <location>
        <begin position="587"/>
        <end position="610"/>
    </location>
</feature>
<dbReference type="GO" id="GO:0046872">
    <property type="term" value="F:metal ion binding"/>
    <property type="evidence" value="ECO:0007669"/>
    <property type="project" value="UniProtKB-KW"/>
</dbReference>
<dbReference type="GO" id="GO:0015086">
    <property type="term" value="F:cadmium ion transmembrane transporter activity"/>
    <property type="evidence" value="ECO:0007669"/>
    <property type="project" value="TreeGrafter"/>
</dbReference>
<dbReference type="Gene3D" id="3.40.1110.10">
    <property type="entry name" value="Calcium-transporting ATPase, cytoplasmic domain N"/>
    <property type="match status" value="1"/>
</dbReference>
<dbReference type="InterPro" id="IPR023214">
    <property type="entry name" value="HAD_sf"/>
</dbReference>
<keyword evidence="3 6" id="KW-0812">Transmembrane</keyword>
<name>A0A7Y7IJU7_9MICC</name>
<dbReference type="SUPFAM" id="SSF81653">
    <property type="entry name" value="Calcium ATPase, transduction domain A"/>
    <property type="match status" value="1"/>
</dbReference>
<dbReference type="Gene3D" id="3.40.50.1000">
    <property type="entry name" value="HAD superfamily/HAD-like"/>
    <property type="match status" value="1"/>
</dbReference>
<sequence length="637" mass="65123">MDDSGRPAVDTPAQDQAGRTLTAASPRQPVGTALRRYPIVALTIGAGMVVAGLMLAGQEPAARWVASAFALSVAAFQSVGMVRGILKGRWGIDVLAVTAIVATVVVGEYIASLIIVLMLSGGAALEDFAAGRATRELTSLLARAPRTAHRENPGGGTTDIPIGAVEVGEVLLVRPSEVVPVDAVLLSGPAVFDESALTGESLPVERQTDSPVSSGVLNGPAAVRVRAVAREEDSQYSRIIALVREAAGSRAPVVRLADRYAVPFTALALALAAAAWYLSGDAARFAEVLVVATPCPLLIAAPVAFLGGMSRAARAGIIVKGGGTLEQLSRVGTAAFDKTGTLTGGKPTLEEIRSTSLAPGEMMALAASAEQYSSHVLAAAVVAEARSRGLALETTETATEHATNGVSAVFSGRQVLVGKEAFVAGRAAGVEPAVLAPGQMAVYVAVDGAFAGTLIMRDPLRPEVPDTLSALRALGVAETVMLTGDAAATAQFIATEAGITRVEAGLLPEDKVRLLHALPRRLVMMVGDGVNDAPVLAAADVGIAMGARGSTAASESADIVIMLDDLGKVAESVRIGRRTVRIAVESIWIGISLSVALMVLAAVGHIPAVAGALSQEAVDLATILNALRALTPGRQRH</sequence>
<dbReference type="SUPFAM" id="SSF81665">
    <property type="entry name" value="Calcium ATPase, transmembrane domain M"/>
    <property type="match status" value="1"/>
</dbReference>
<dbReference type="NCBIfam" id="TIGR01494">
    <property type="entry name" value="ATPase_P-type"/>
    <property type="match status" value="1"/>
</dbReference>
<comment type="subcellular location">
    <subcellularLocation>
        <location evidence="1">Cell membrane</location>
        <topology evidence="1">Multi-pass membrane protein</topology>
    </subcellularLocation>
</comment>
<dbReference type="NCBIfam" id="TIGR01512">
    <property type="entry name" value="ATPase-IB2_Cd"/>
    <property type="match status" value="1"/>
</dbReference>
<dbReference type="EMBL" id="JAAMFM010000032">
    <property type="protein sequence ID" value="NVM96450.1"/>
    <property type="molecule type" value="Genomic_DNA"/>
</dbReference>
<evidence type="ECO:0000259" key="8">
    <source>
        <dbReference type="Pfam" id="PF00122"/>
    </source>
</evidence>
<dbReference type="GO" id="GO:0005886">
    <property type="term" value="C:plasma membrane"/>
    <property type="evidence" value="ECO:0007669"/>
    <property type="project" value="UniProtKB-SubCell"/>
</dbReference>
<comment type="similarity">
    <text evidence="2 6">Belongs to the cation transport ATPase (P-type) (TC 3.A.3) family. Type IB subfamily.</text>
</comment>
<dbReference type="PANTHER" id="PTHR48085:SF5">
    <property type="entry name" value="CADMIUM_ZINC-TRANSPORTING ATPASE HMA4-RELATED"/>
    <property type="match status" value="1"/>
</dbReference>
<dbReference type="Gene3D" id="2.70.150.10">
    <property type="entry name" value="Calcium-transporting ATPase, cytoplasmic transduction domain A"/>
    <property type="match status" value="1"/>
</dbReference>
<dbReference type="InterPro" id="IPR051014">
    <property type="entry name" value="Cation_Transport_ATPase_IB"/>
</dbReference>
<feature type="compositionally biased region" description="Polar residues" evidence="7">
    <location>
        <begin position="13"/>
        <end position="23"/>
    </location>
</feature>
<evidence type="ECO:0000256" key="6">
    <source>
        <dbReference type="RuleBase" id="RU362081"/>
    </source>
</evidence>
<dbReference type="GO" id="GO:0019829">
    <property type="term" value="F:ATPase-coupled monoatomic cation transmembrane transporter activity"/>
    <property type="evidence" value="ECO:0007669"/>
    <property type="project" value="InterPro"/>
</dbReference>
<dbReference type="Pfam" id="PF00122">
    <property type="entry name" value="E1-E2_ATPase"/>
    <property type="match status" value="1"/>
</dbReference>
<dbReference type="AlphaFoldDB" id="A0A7Y7IJU7"/>
<evidence type="ECO:0000313" key="9">
    <source>
        <dbReference type="EMBL" id="NVM96450.1"/>
    </source>
</evidence>
<feature type="transmembrane region" description="Helical" evidence="6">
    <location>
        <begin position="64"/>
        <end position="82"/>
    </location>
</feature>
<keyword evidence="5 6" id="KW-0472">Membrane</keyword>